<dbReference type="Proteomes" id="UP000231791">
    <property type="component" value="Chromosome"/>
</dbReference>
<gene>
    <name evidence="1" type="ORF">SLAV_23575</name>
</gene>
<dbReference type="GeneID" id="49385734"/>
<dbReference type="RefSeq" id="WP_030242001.1">
    <property type="nucleotide sequence ID" value="NZ_CP024985.1"/>
</dbReference>
<dbReference type="AlphaFoldDB" id="A0A2K8PIF8"/>
<protein>
    <submittedName>
        <fullName evidence="1">Uncharacterized protein</fullName>
    </submittedName>
</protein>
<dbReference type="KEGG" id="slx:SLAV_23575"/>
<evidence type="ECO:0000313" key="1">
    <source>
        <dbReference type="EMBL" id="ATZ26522.1"/>
    </source>
</evidence>
<evidence type="ECO:0000313" key="2">
    <source>
        <dbReference type="Proteomes" id="UP000231791"/>
    </source>
</evidence>
<organism evidence="1 2">
    <name type="scientific">Streptomyces lavendulae subsp. lavendulae</name>
    <dbReference type="NCBI Taxonomy" id="58340"/>
    <lineage>
        <taxon>Bacteria</taxon>
        <taxon>Bacillati</taxon>
        <taxon>Actinomycetota</taxon>
        <taxon>Actinomycetes</taxon>
        <taxon>Kitasatosporales</taxon>
        <taxon>Streptomycetaceae</taxon>
        <taxon>Streptomyces</taxon>
    </lineage>
</organism>
<accession>A0A2K8PIF8</accession>
<proteinExistence type="predicted"/>
<keyword evidence="2" id="KW-1185">Reference proteome</keyword>
<dbReference type="OrthoDB" id="3823469at2"/>
<reference evidence="1 2" key="1">
    <citation type="submission" date="2017-11" db="EMBL/GenBank/DDBJ databases">
        <title>Complete genome sequence of Streptomyces lavendulae subsp. lavendulae CCM 3239 (formerly 'Streptomyces aureofaciens CCM 3239'), the producer of the angucycline-type antibiotic auricin.</title>
        <authorList>
            <person name="Busche T."/>
            <person name="Novakova R."/>
            <person name="Al'Dilaimi A."/>
            <person name="Homerova D."/>
            <person name="Feckova L."/>
            <person name="Rezuchova B."/>
            <person name="Mingyar E."/>
            <person name="Csolleiova D."/>
            <person name="Bekeova C."/>
            <person name="Winkler A."/>
            <person name="Sevcikova B."/>
            <person name="Kalinowski J."/>
            <person name="Kormanec J."/>
            <person name="Ruckert C."/>
        </authorList>
    </citation>
    <scope>NUCLEOTIDE SEQUENCE [LARGE SCALE GENOMIC DNA]</scope>
    <source>
        <strain evidence="1 2">CCM 3239</strain>
    </source>
</reference>
<dbReference type="EMBL" id="CP024985">
    <property type="protein sequence ID" value="ATZ26522.1"/>
    <property type="molecule type" value="Genomic_DNA"/>
</dbReference>
<sequence>MAVLPSWTDTKLGAKRRAALWLLTEVGEGECFTKEQVRIAFPGMSQIDRRVRELRSHGWRIDTNREDSTLSQHEQRFVSAGEPVWEQGKGTLPSTGYTDTQRRELLAKDGHYCRSCGIVPGAVFAGTYESAQLDIARRPVRQPDGTSTVEPVVECNRCRVGGKKLTADLAGVLVGVNRLGAMELKMLGGWMDSGERDFALVERIWADIQTLPAESREKVRKALGQA</sequence>
<name>A0A2K8PIF8_STRLA</name>